<evidence type="ECO:0000313" key="5">
    <source>
        <dbReference type="Proteomes" id="UP000590542"/>
    </source>
</evidence>
<dbReference type="GO" id="GO:0006412">
    <property type="term" value="P:translation"/>
    <property type="evidence" value="ECO:0007669"/>
    <property type="project" value="UniProtKB-KW"/>
</dbReference>
<organism evidence="4 5">
    <name type="scientific">candidate division WWE3 bacterium</name>
    <dbReference type="NCBI Taxonomy" id="2053526"/>
    <lineage>
        <taxon>Bacteria</taxon>
        <taxon>Katanobacteria</taxon>
    </lineage>
</organism>
<dbReference type="AlphaFoldDB" id="A0A7X9E7L5"/>
<sequence length="196" mass="22185">MLENKSPFDIIIGMDISDLRIKLSKSIEFLKSELNQIRTGRISPQLISDVSVEAYNGTVMTLKEVGSITVMDLHNLAVTPWDKGVMDAIINGIRNSNLGLGAVKEADRVRVTVPALTEERRVQFTKEVSEKVEESKNSMRNIRQDAMKDIDKLFSDKLIGEDEKFKQKEEVEKIVREFVGQADTLGEEKKKEIMTI</sequence>
<dbReference type="InterPro" id="IPR036191">
    <property type="entry name" value="RRF_sf"/>
</dbReference>
<dbReference type="Gene3D" id="1.10.132.20">
    <property type="entry name" value="Ribosome-recycling factor"/>
    <property type="match status" value="1"/>
</dbReference>
<protein>
    <submittedName>
        <fullName evidence="4">Ribosome recycling factor</fullName>
    </submittedName>
</protein>
<dbReference type="SUPFAM" id="SSF55194">
    <property type="entry name" value="Ribosome recycling factor, RRF"/>
    <property type="match status" value="1"/>
</dbReference>
<dbReference type="PANTHER" id="PTHR20982">
    <property type="entry name" value="RIBOSOME RECYCLING FACTOR"/>
    <property type="match status" value="1"/>
</dbReference>
<dbReference type="NCBIfam" id="TIGR00496">
    <property type="entry name" value="frr"/>
    <property type="match status" value="1"/>
</dbReference>
<reference evidence="4 5" key="1">
    <citation type="journal article" date="2020" name="Biotechnol. Biofuels">
        <title>New insights from the biogas microbiome by comprehensive genome-resolved metagenomics of nearly 1600 species originating from multiple anaerobic digesters.</title>
        <authorList>
            <person name="Campanaro S."/>
            <person name="Treu L."/>
            <person name="Rodriguez-R L.M."/>
            <person name="Kovalovszki A."/>
            <person name="Ziels R.M."/>
            <person name="Maus I."/>
            <person name="Zhu X."/>
            <person name="Kougias P.G."/>
            <person name="Basile A."/>
            <person name="Luo G."/>
            <person name="Schluter A."/>
            <person name="Konstantinidis K.T."/>
            <person name="Angelidaki I."/>
        </authorList>
    </citation>
    <scope>NUCLEOTIDE SEQUENCE [LARGE SCALE GENOMIC DNA]</scope>
    <source>
        <strain evidence="4">AS27yjCOA_202</strain>
    </source>
</reference>
<dbReference type="Gene3D" id="3.30.1360.40">
    <property type="match status" value="1"/>
</dbReference>
<dbReference type="InterPro" id="IPR002661">
    <property type="entry name" value="Ribosome_recyc_fac"/>
</dbReference>
<evidence type="ECO:0000313" key="4">
    <source>
        <dbReference type="EMBL" id="NMB91914.1"/>
    </source>
</evidence>
<dbReference type="Proteomes" id="UP000590542">
    <property type="component" value="Unassembled WGS sequence"/>
</dbReference>
<evidence type="ECO:0000256" key="2">
    <source>
        <dbReference type="ARBA" id="ARBA00022917"/>
    </source>
</evidence>
<dbReference type="InterPro" id="IPR023584">
    <property type="entry name" value="Ribosome_recyc_fac_dom"/>
</dbReference>
<comment type="caution">
    <text evidence="4">The sequence shown here is derived from an EMBL/GenBank/DDBJ whole genome shotgun (WGS) entry which is preliminary data.</text>
</comment>
<dbReference type="Pfam" id="PF01765">
    <property type="entry name" value="RRF"/>
    <property type="match status" value="1"/>
</dbReference>
<evidence type="ECO:0000256" key="1">
    <source>
        <dbReference type="ARBA" id="ARBA00005912"/>
    </source>
</evidence>
<accession>A0A7X9E7L5</accession>
<feature type="domain" description="Ribosome recycling factor" evidence="3">
    <location>
        <begin position="30"/>
        <end position="194"/>
    </location>
</feature>
<name>A0A7X9E7L5_UNCKA</name>
<proteinExistence type="inferred from homology"/>
<evidence type="ECO:0000259" key="3">
    <source>
        <dbReference type="Pfam" id="PF01765"/>
    </source>
</evidence>
<dbReference type="PANTHER" id="PTHR20982:SF3">
    <property type="entry name" value="MITOCHONDRIAL RIBOSOME RECYCLING FACTOR PSEUDO 1"/>
    <property type="match status" value="1"/>
</dbReference>
<comment type="similarity">
    <text evidence="1">Belongs to the RRF family.</text>
</comment>
<dbReference type="GO" id="GO:0043023">
    <property type="term" value="F:ribosomal large subunit binding"/>
    <property type="evidence" value="ECO:0007669"/>
    <property type="project" value="TreeGrafter"/>
</dbReference>
<dbReference type="EMBL" id="JAAZNV010000012">
    <property type="protein sequence ID" value="NMB91914.1"/>
    <property type="molecule type" value="Genomic_DNA"/>
</dbReference>
<keyword evidence="2" id="KW-0648">Protein biosynthesis</keyword>
<gene>
    <name evidence="4" type="primary">frr</name>
    <name evidence="4" type="ORF">GYA37_03660</name>
</gene>